<evidence type="ECO:0000313" key="2">
    <source>
        <dbReference type="Proteomes" id="UP001153269"/>
    </source>
</evidence>
<name>A0A9N7YJD5_PLEPL</name>
<dbReference type="Proteomes" id="UP001153269">
    <property type="component" value="Unassembled WGS sequence"/>
</dbReference>
<accession>A0A9N7YJD5</accession>
<proteinExistence type="predicted"/>
<dbReference type="EMBL" id="CADEAL010001001">
    <property type="protein sequence ID" value="CAB1427803.1"/>
    <property type="molecule type" value="Genomic_DNA"/>
</dbReference>
<comment type="caution">
    <text evidence="1">The sequence shown here is derived from an EMBL/GenBank/DDBJ whole genome shotgun (WGS) entry which is preliminary data.</text>
</comment>
<dbReference type="AlphaFoldDB" id="A0A9N7YJD5"/>
<gene>
    <name evidence="1" type="ORF">PLEPLA_LOCUS15748</name>
</gene>
<evidence type="ECO:0000313" key="1">
    <source>
        <dbReference type="EMBL" id="CAB1427803.1"/>
    </source>
</evidence>
<protein>
    <submittedName>
        <fullName evidence="1">Uncharacterized protein</fullName>
    </submittedName>
</protein>
<sequence>MDLSNAEQQEDAFVDHVLRSLGNGNGPVTPLSARRPSDVTIVFRFLYDLRARGALCIYGARSAAARSSSSSAHLDGWRPRQRQIIDQSFKWERAIEKPTT</sequence>
<organism evidence="1 2">
    <name type="scientific">Pleuronectes platessa</name>
    <name type="common">European plaice</name>
    <dbReference type="NCBI Taxonomy" id="8262"/>
    <lineage>
        <taxon>Eukaryota</taxon>
        <taxon>Metazoa</taxon>
        <taxon>Chordata</taxon>
        <taxon>Craniata</taxon>
        <taxon>Vertebrata</taxon>
        <taxon>Euteleostomi</taxon>
        <taxon>Actinopterygii</taxon>
        <taxon>Neopterygii</taxon>
        <taxon>Teleostei</taxon>
        <taxon>Neoteleostei</taxon>
        <taxon>Acanthomorphata</taxon>
        <taxon>Carangaria</taxon>
        <taxon>Pleuronectiformes</taxon>
        <taxon>Pleuronectoidei</taxon>
        <taxon>Pleuronectidae</taxon>
        <taxon>Pleuronectes</taxon>
    </lineage>
</organism>
<keyword evidence="2" id="KW-1185">Reference proteome</keyword>
<reference evidence="1" key="1">
    <citation type="submission" date="2020-03" db="EMBL/GenBank/DDBJ databases">
        <authorList>
            <person name="Weist P."/>
        </authorList>
    </citation>
    <scope>NUCLEOTIDE SEQUENCE</scope>
</reference>